<evidence type="ECO:0000313" key="11">
    <source>
        <dbReference type="Proteomes" id="UP000053989"/>
    </source>
</evidence>
<evidence type="ECO:0000256" key="4">
    <source>
        <dbReference type="ARBA" id="ARBA00022729"/>
    </source>
</evidence>
<evidence type="ECO:0000259" key="9">
    <source>
        <dbReference type="Pfam" id="PF20238"/>
    </source>
</evidence>
<keyword evidence="4 8" id="KW-0732">Signal</keyword>
<keyword evidence="7" id="KW-0449">Lipoprotein</keyword>
<evidence type="ECO:0000256" key="3">
    <source>
        <dbReference type="ARBA" id="ARBA00022622"/>
    </source>
</evidence>
<keyword evidence="11" id="KW-1185">Reference proteome</keyword>
<proteinExistence type="predicted"/>
<evidence type="ECO:0000256" key="1">
    <source>
        <dbReference type="ARBA" id="ARBA00004609"/>
    </source>
</evidence>
<dbReference type="OrthoDB" id="2146436at2759"/>
<evidence type="ECO:0000313" key="10">
    <source>
        <dbReference type="EMBL" id="KIM66956.1"/>
    </source>
</evidence>
<dbReference type="HOGENOM" id="CLU_1541000_0_0_1"/>
<dbReference type="CDD" id="cd21176">
    <property type="entry name" value="LPMO_auxiliary-like"/>
    <property type="match status" value="1"/>
</dbReference>
<evidence type="ECO:0000256" key="8">
    <source>
        <dbReference type="SAM" id="SignalP"/>
    </source>
</evidence>
<dbReference type="InterPro" id="IPR046530">
    <property type="entry name" value="BIM1-like_dom"/>
</dbReference>
<comment type="subcellular location">
    <subcellularLocation>
        <location evidence="1">Cell membrane</location>
        <topology evidence="1">Lipid-anchor</topology>
        <topology evidence="1">GPI-anchor</topology>
    </subcellularLocation>
</comment>
<keyword evidence="6" id="KW-0325">Glycoprotein</keyword>
<organism evidence="10 11">
    <name type="scientific">Scleroderma citrinum Foug A</name>
    <dbReference type="NCBI Taxonomy" id="1036808"/>
    <lineage>
        <taxon>Eukaryota</taxon>
        <taxon>Fungi</taxon>
        <taxon>Dikarya</taxon>
        <taxon>Basidiomycota</taxon>
        <taxon>Agaricomycotina</taxon>
        <taxon>Agaricomycetes</taxon>
        <taxon>Agaricomycetidae</taxon>
        <taxon>Boletales</taxon>
        <taxon>Sclerodermatineae</taxon>
        <taxon>Sclerodermataceae</taxon>
        <taxon>Scleroderma</taxon>
    </lineage>
</organism>
<protein>
    <recommendedName>
        <fullName evidence="9">Copper acquisition factor BIM1-like domain-containing protein</fullName>
    </recommendedName>
</protein>
<sequence>MHLTTLFPLALAAVASAHIQILYPPPRGPFIASQEPSFCDGFTNATSNRTLFPLNDGMISFKTGHPLWTLGFIVSTKTEASSFSDFNTSSGYQITVPFVEYTGSGQFCLPINLANSGISGIQEGANVTIQAVFDGGDGSLYQVRISALHPHDGKRQTHLFCELHKTVRRHHAIG</sequence>
<feature type="domain" description="Copper acquisition factor BIM1-like" evidence="9">
    <location>
        <begin position="16"/>
        <end position="142"/>
    </location>
</feature>
<keyword evidence="5" id="KW-0472">Membrane</keyword>
<reference evidence="11" key="2">
    <citation type="submission" date="2015-01" db="EMBL/GenBank/DDBJ databases">
        <title>Evolutionary Origins and Diversification of the Mycorrhizal Mutualists.</title>
        <authorList>
            <consortium name="DOE Joint Genome Institute"/>
            <consortium name="Mycorrhizal Genomics Consortium"/>
            <person name="Kohler A."/>
            <person name="Kuo A."/>
            <person name="Nagy L.G."/>
            <person name="Floudas D."/>
            <person name="Copeland A."/>
            <person name="Barry K.W."/>
            <person name="Cichocki N."/>
            <person name="Veneault-Fourrey C."/>
            <person name="LaButti K."/>
            <person name="Lindquist E.A."/>
            <person name="Lipzen A."/>
            <person name="Lundell T."/>
            <person name="Morin E."/>
            <person name="Murat C."/>
            <person name="Riley R."/>
            <person name="Ohm R."/>
            <person name="Sun H."/>
            <person name="Tunlid A."/>
            <person name="Henrissat B."/>
            <person name="Grigoriev I.V."/>
            <person name="Hibbett D.S."/>
            <person name="Martin F."/>
        </authorList>
    </citation>
    <scope>NUCLEOTIDE SEQUENCE [LARGE SCALE GENOMIC DNA]</scope>
    <source>
        <strain evidence="11">Foug A</strain>
    </source>
</reference>
<evidence type="ECO:0000256" key="6">
    <source>
        <dbReference type="ARBA" id="ARBA00023180"/>
    </source>
</evidence>
<evidence type="ECO:0000256" key="2">
    <source>
        <dbReference type="ARBA" id="ARBA00022475"/>
    </source>
</evidence>
<keyword evidence="2" id="KW-1003">Cell membrane</keyword>
<dbReference type="GO" id="GO:0005886">
    <property type="term" value="C:plasma membrane"/>
    <property type="evidence" value="ECO:0007669"/>
    <property type="project" value="UniProtKB-SubCell"/>
</dbReference>
<feature type="signal peptide" evidence="8">
    <location>
        <begin position="1"/>
        <end position="17"/>
    </location>
</feature>
<dbReference type="PANTHER" id="PTHR34992:SF1">
    <property type="entry name" value="COPPER ACQUISITION FACTOR BIM1-LIKE DOMAIN-CONTAINING PROTEIN"/>
    <property type="match status" value="1"/>
</dbReference>
<name>A0A0C3EGB3_9AGAM</name>
<dbReference type="STRING" id="1036808.A0A0C3EGB3"/>
<dbReference type="PANTHER" id="PTHR34992">
    <property type="entry name" value="HYPHAL ANASTAMOSIS-7 PROTEIN"/>
    <property type="match status" value="1"/>
</dbReference>
<dbReference type="Proteomes" id="UP000053989">
    <property type="component" value="Unassembled WGS sequence"/>
</dbReference>
<evidence type="ECO:0000256" key="5">
    <source>
        <dbReference type="ARBA" id="ARBA00023136"/>
    </source>
</evidence>
<reference evidence="10 11" key="1">
    <citation type="submission" date="2014-04" db="EMBL/GenBank/DDBJ databases">
        <authorList>
            <consortium name="DOE Joint Genome Institute"/>
            <person name="Kuo A."/>
            <person name="Kohler A."/>
            <person name="Nagy L.G."/>
            <person name="Floudas D."/>
            <person name="Copeland A."/>
            <person name="Barry K.W."/>
            <person name="Cichocki N."/>
            <person name="Veneault-Fourrey C."/>
            <person name="LaButti K."/>
            <person name="Lindquist E.A."/>
            <person name="Lipzen A."/>
            <person name="Lundell T."/>
            <person name="Morin E."/>
            <person name="Murat C."/>
            <person name="Sun H."/>
            <person name="Tunlid A."/>
            <person name="Henrissat B."/>
            <person name="Grigoriev I.V."/>
            <person name="Hibbett D.S."/>
            <person name="Martin F."/>
            <person name="Nordberg H.P."/>
            <person name="Cantor M.N."/>
            <person name="Hua S.X."/>
        </authorList>
    </citation>
    <scope>NUCLEOTIDE SEQUENCE [LARGE SCALE GENOMIC DNA]</scope>
    <source>
        <strain evidence="10 11">Foug A</strain>
    </source>
</reference>
<dbReference type="InterPro" id="IPR046936">
    <property type="entry name" value="BIM1-like"/>
</dbReference>
<dbReference type="Pfam" id="PF20238">
    <property type="entry name" value="BIM1-like_dom"/>
    <property type="match status" value="1"/>
</dbReference>
<feature type="chain" id="PRO_5002177068" description="Copper acquisition factor BIM1-like domain-containing protein" evidence="8">
    <location>
        <begin position="18"/>
        <end position="174"/>
    </location>
</feature>
<dbReference type="AlphaFoldDB" id="A0A0C3EGB3"/>
<evidence type="ECO:0000256" key="7">
    <source>
        <dbReference type="ARBA" id="ARBA00023288"/>
    </source>
</evidence>
<keyword evidence="3" id="KW-0336">GPI-anchor</keyword>
<gene>
    <name evidence="10" type="ORF">SCLCIDRAFT_212665</name>
</gene>
<dbReference type="InParanoid" id="A0A0C3EGB3"/>
<accession>A0A0C3EGB3</accession>
<dbReference type="EMBL" id="KN822014">
    <property type="protein sequence ID" value="KIM66956.1"/>
    <property type="molecule type" value="Genomic_DNA"/>
</dbReference>
<dbReference type="GO" id="GO:0098552">
    <property type="term" value="C:side of membrane"/>
    <property type="evidence" value="ECO:0007669"/>
    <property type="project" value="UniProtKB-KW"/>
</dbReference>